<dbReference type="AlphaFoldDB" id="A0A3M7SSK4"/>
<organism evidence="2 3">
    <name type="scientific">Brachionus plicatilis</name>
    <name type="common">Marine rotifer</name>
    <name type="synonym">Brachionus muelleri</name>
    <dbReference type="NCBI Taxonomy" id="10195"/>
    <lineage>
        <taxon>Eukaryota</taxon>
        <taxon>Metazoa</taxon>
        <taxon>Spiralia</taxon>
        <taxon>Gnathifera</taxon>
        <taxon>Rotifera</taxon>
        <taxon>Eurotatoria</taxon>
        <taxon>Monogononta</taxon>
        <taxon>Pseudotrocha</taxon>
        <taxon>Ploima</taxon>
        <taxon>Brachionidae</taxon>
        <taxon>Brachionus</taxon>
    </lineage>
</organism>
<reference evidence="2 3" key="1">
    <citation type="journal article" date="2018" name="Sci. Rep.">
        <title>Genomic signatures of local adaptation to the degree of environmental predictability in rotifers.</title>
        <authorList>
            <person name="Franch-Gras L."/>
            <person name="Hahn C."/>
            <person name="Garcia-Roger E.M."/>
            <person name="Carmona M.J."/>
            <person name="Serra M."/>
            <person name="Gomez A."/>
        </authorList>
    </citation>
    <scope>NUCLEOTIDE SEQUENCE [LARGE SCALE GENOMIC DNA]</scope>
    <source>
        <strain evidence="2">HYR1</strain>
    </source>
</reference>
<keyword evidence="1" id="KW-0472">Membrane</keyword>
<feature type="transmembrane region" description="Helical" evidence="1">
    <location>
        <begin position="61"/>
        <end position="83"/>
    </location>
</feature>
<sequence length="87" mass="10369">MYRTKSIFVTAFLKYPLILMTTLYFSITLKNSITLFEIKKKTTSKQILINNNKHLVYLKSIFISFMFRLSSFDYVTNLLHLLLQNHN</sequence>
<protein>
    <submittedName>
        <fullName evidence="2">Uncharacterized protein</fullName>
    </submittedName>
</protein>
<evidence type="ECO:0000256" key="1">
    <source>
        <dbReference type="SAM" id="Phobius"/>
    </source>
</evidence>
<feature type="transmembrane region" description="Helical" evidence="1">
    <location>
        <begin position="7"/>
        <end position="27"/>
    </location>
</feature>
<comment type="caution">
    <text evidence="2">The sequence shown here is derived from an EMBL/GenBank/DDBJ whole genome shotgun (WGS) entry which is preliminary data.</text>
</comment>
<accession>A0A3M7SSK4</accession>
<dbReference type="Proteomes" id="UP000276133">
    <property type="component" value="Unassembled WGS sequence"/>
</dbReference>
<evidence type="ECO:0000313" key="2">
    <source>
        <dbReference type="EMBL" id="RNA38773.1"/>
    </source>
</evidence>
<name>A0A3M7SSK4_BRAPC</name>
<keyword evidence="3" id="KW-1185">Reference proteome</keyword>
<dbReference type="EMBL" id="REGN01000826">
    <property type="protein sequence ID" value="RNA38773.1"/>
    <property type="molecule type" value="Genomic_DNA"/>
</dbReference>
<evidence type="ECO:0000313" key="3">
    <source>
        <dbReference type="Proteomes" id="UP000276133"/>
    </source>
</evidence>
<proteinExistence type="predicted"/>
<keyword evidence="1" id="KW-1133">Transmembrane helix</keyword>
<gene>
    <name evidence="2" type="ORF">BpHYR1_014802</name>
</gene>
<keyword evidence="1" id="KW-0812">Transmembrane</keyword>